<protein>
    <submittedName>
        <fullName evidence="1">ADP-ribosylation factor-like protein 3</fullName>
    </submittedName>
</protein>
<evidence type="ECO:0000313" key="1">
    <source>
        <dbReference type="EMBL" id="GIX93508.1"/>
    </source>
</evidence>
<dbReference type="EMBL" id="BPLR01004257">
    <property type="protein sequence ID" value="GIX93508.1"/>
    <property type="molecule type" value="Genomic_DNA"/>
</dbReference>
<dbReference type="AlphaFoldDB" id="A0AAV4P924"/>
<accession>A0AAV4P924</accession>
<dbReference type="InterPro" id="IPR027417">
    <property type="entry name" value="P-loop_NTPase"/>
</dbReference>
<name>A0AAV4P924_CAEEX</name>
<dbReference type="Proteomes" id="UP001054945">
    <property type="component" value="Unassembled WGS sequence"/>
</dbReference>
<dbReference type="Gene3D" id="3.40.50.300">
    <property type="entry name" value="P-loop containing nucleotide triphosphate hydrolases"/>
    <property type="match status" value="1"/>
</dbReference>
<comment type="caution">
    <text evidence="1">The sequence shown here is derived from an EMBL/GenBank/DDBJ whole genome shotgun (WGS) entry which is preliminary data.</text>
</comment>
<reference evidence="1 2" key="1">
    <citation type="submission" date="2021-06" db="EMBL/GenBank/DDBJ databases">
        <title>Caerostris extrusa draft genome.</title>
        <authorList>
            <person name="Kono N."/>
            <person name="Arakawa K."/>
        </authorList>
    </citation>
    <scope>NUCLEOTIDE SEQUENCE [LARGE SCALE GENOMIC DNA]</scope>
</reference>
<keyword evidence="2" id="KW-1185">Reference proteome</keyword>
<organism evidence="1 2">
    <name type="scientific">Caerostris extrusa</name>
    <name type="common">Bark spider</name>
    <name type="synonym">Caerostris bankana</name>
    <dbReference type="NCBI Taxonomy" id="172846"/>
    <lineage>
        <taxon>Eukaryota</taxon>
        <taxon>Metazoa</taxon>
        <taxon>Ecdysozoa</taxon>
        <taxon>Arthropoda</taxon>
        <taxon>Chelicerata</taxon>
        <taxon>Arachnida</taxon>
        <taxon>Araneae</taxon>
        <taxon>Araneomorphae</taxon>
        <taxon>Entelegynae</taxon>
        <taxon>Araneoidea</taxon>
        <taxon>Araneidae</taxon>
        <taxon>Caerostris</taxon>
    </lineage>
</organism>
<gene>
    <name evidence="1" type="primary">ARL3_0</name>
    <name evidence="1" type="ORF">CEXT_25871</name>
</gene>
<sequence>MMENEAWLYLSMENWRHRACKESEFPGQKEHRAKCPSINVLMGDSSIVAVLRPQRASHTTACDKLKNLPIIILANKQDIQFAASPENIAAAFGIPELSRHNKITVLPLEMPPESDEVNKSVLRVKKIVTNICFGK</sequence>
<evidence type="ECO:0000313" key="2">
    <source>
        <dbReference type="Proteomes" id="UP001054945"/>
    </source>
</evidence>
<proteinExistence type="predicted"/>